<proteinExistence type="predicted"/>
<dbReference type="Proteomes" id="UP001303160">
    <property type="component" value="Unassembled WGS sequence"/>
</dbReference>
<feature type="compositionally biased region" description="Acidic residues" evidence="1">
    <location>
        <begin position="48"/>
        <end position="58"/>
    </location>
</feature>
<feature type="region of interest" description="Disordered" evidence="1">
    <location>
        <begin position="33"/>
        <end position="69"/>
    </location>
</feature>
<evidence type="ECO:0000313" key="3">
    <source>
        <dbReference type="Proteomes" id="UP001303160"/>
    </source>
</evidence>
<feature type="region of interest" description="Disordered" evidence="1">
    <location>
        <begin position="1"/>
        <end position="21"/>
    </location>
</feature>
<name>A0AAN7AVT0_9PEZI</name>
<organism evidence="2 3">
    <name type="scientific">Triangularia verruculosa</name>
    <dbReference type="NCBI Taxonomy" id="2587418"/>
    <lineage>
        <taxon>Eukaryota</taxon>
        <taxon>Fungi</taxon>
        <taxon>Dikarya</taxon>
        <taxon>Ascomycota</taxon>
        <taxon>Pezizomycotina</taxon>
        <taxon>Sordariomycetes</taxon>
        <taxon>Sordariomycetidae</taxon>
        <taxon>Sordariales</taxon>
        <taxon>Podosporaceae</taxon>
        <taxon>Triangularia</taxon>
    </lineage>
</organism>
<reference evidence="2" key="1">
    <citation type="journal article" date="2023" name="Mol. Phylogenet. Evol.">
        <title>Genome-scale phylogeny and comparative genomics of the fungal order Sordariales.</title>
        <authorList>
            <person name="Hensen N."/>
            <person name="Bonometti L."/>
            <person name="Westerberg I."/>
            <person name="Brannstrom I.O."/>
            <person name="Guillou S."/>
            <person name="Cros-Aarteil S."/>
            <person name="Calhoun S."/>
            <person name="Haridas S."/>
            <person name="Kuo A."/>
            <person name="Mondo S."/>
            <person name="Pangilinan J."/>
            <person name="Riley R."/>
            <person name="LaButti K."/>
            <person name="Andreopoulos B."/>
            <person name="Lipzen A."/>
            <person name="Chen C."/>
            <person name="Yan M."/>
            <person name="Daum C."/>
            <person name="Ng V."/>
            <person name="Clum A."/>
            <person name="Steindorff A."/>
            <person name="Ohm R.A."/>
            <person name="Martin F."/>
            <person name="Silar P."/>
            <person name="Natvig D.O."/>
            <person name="Lalanne C."/>
            <person name="Gautier V."/>
            <person name="Ament-Velasquez S.L."/>
            <person name="Kruys A."/>
            <person name="Hutchinson M.I."/>
            <person name="Powell A.J."/>
            <person name="Barry K."/>
            <person name="Miller A.N."/>
            <person name="Grigoriev I.V."/>
            <person name="Debuchy R."/>
            <person name="Gladieux P."/>
            <person name="Hiltunen Thoren M."/>
            <person name="Johannesson H."/>
        </authorList>
    </citation>
    <scope>NUCLEOTIDE SEQUENCE</scope>
    <source>
        <strain evidence="2">CBS 315.58</strain>
    </source>
</reference>
<feature type="region of interest" description="Disordered" evidence="1">
    <location>
        <begin position="357"/>
        <end position="396"/>
    </location>
</feature>
<accession>A0AAN7AVT0</accession>
<keyword evidence="3" id="KW-1185">Reference proteome</keyword>
<gene>
    <name evidence="2" type="ORF">QBC40DRAFT_326755</name>
</gene>
<comment type="caution">
    <text evidence="2">The sequence shown here is derived from an EMBL/GenBank/DDBJ whole genome shotgun (WGS) entry which is preliminary data.</text>
</comment>
<dbReference type="EMBL" id="MU863919">
    <property type="protein sequence ID" value="KAK4200467.1"/>
    <property type="molecule type" value="Genomic_DNA"/>
</dbReference>
<dbReference type="InterPro" id="IPR036770">
    <property type="entry name" value="Ankyrin_rpt-contain_sf"/>
</dbReference>
<evidence type="ECO:0000256" key="1">
    <source>
        <dbReference type="SAM" id="MobiDB-lite"/>
    </source>
</evidence>
<reference evidence="2" key="2">
    <citation type="submission" date="2023-05" db="EMBL/GenBank/DDBJ databases">
        <authorList>
            <consortium name="Lawrence Berkeley National Laboratory"/>
            <person name="Steindorff A."/>
            <person name="Hensen N."/>
            <person name="Bonometti L."/>
            <person name="Westerberg I."/>
            <person name="Brannstrom I.O."/>
            <person name="Guillou S."/>
            <person name="Cros-Aarteil S."/>
            <person name="Calhoun S."/>
            <person name="Haridas S."/>
            <person name="Kuo A."/>
            <person name="Mondo S."/>
            <person name="Pangilinan J."/>
            <person name="Riley R."/>
            <person name="Labutti K."/>
            <person name="Andreopoulos B."/>
            <person name="Lipzen A."/>
            <person name="Chen C."/>
            <person name="Yanf M."/>
            <person name="Daum C."/>
            <person name="Ng V."/>
            <person name="Clum A."/>
            <person name="Ohm R."/>
            <person name="Martin F."/>
            <person name="Silar P."/>
            <person name="Natvig D."/>
            <person name="Lalanne C."/>
            <person name="Gautier V."/>
            <person name="Ament-Velasquez S.L."/>
            <person name="Kruys A."/>
            <person name="Hutchinson M.I."/>
            <person name="Powell A.J."/>
            <person name="Barry K."/>
            <person name="Miller A.N."/>
            <person name="Grigoriev I.V."/>
            <person name="Debuchy R."/>
            <person name="Gladieux P."/>
            <person name="Thoren M.H."/>
            <person name="Johannesson H."/>
        </authorList>
    </citation>
    <scope>NUCLEOTIDE SEQUENCE</scope>
    <source>
        <strain evidence="2">CBS 315.58</strain>
    </source>
</reference>
<dbReference type="SUPFAM" id="SSF48403">
    <property type="entry name" value="Ankyrin repeat"/>
    <property type="match status" value="1"/>
</dbReference>
<sequence>MATNVQLNGHGPEPELSPEKLDELIKALKFVRPEVSAPKTTSAPDGDDRSDDEEEEDKLEPPDQHQVLDAMSKDGASVRSQQLYEPFTLRHYQHVADLICTEKVDRDSRGTLLHAILERPFENWKLLVKFMLDVDKNMSVSNSTATNSASKTSNLSILQRKDPNGNTCLHRAIQHPDSGLDFISYVCSVADDNDLRLAIATDNSRDQSCIHLAITQLHAEPPSPQNNKYPQQDTLKFFRLSSLHILKHLADHADGGVLGKAHITKTEDNIEDIENLPLHDLVHISLCKGLEWICPKLKDEVVCEKCAIFASNSDTYRKTYLAVVDILVKKYPDALKKLNQSNMSPFLFHRNTRDNNPATKDWGSLEFVEPSDGDLKQPEDQEKRNHTTRQRSTNEV</sequence>
<protein>
    <submittedName>
        <fullName evidence="2">Uncharacterized protein</fullName>
    </submittedName>
</protein>
<dbReference type="AlphaFoldDB" id="A0AAN7AVT0"/>
<evidence type="ECO:0000313" key="2">
    <source>
        <dbReference type="EMBL" id="KAK4200467.1"/>
    </source>
</evidence>
<feature type="compositionally biased region" description="Basic and acidic residues" evidence="1">
    <location>
        <begin position="373"/>
        <end position="385"/>
    </location>
</feature>